<sequence>MGFANFPLTQTNRLFHSIHEFPNLISKKFIVSTESKTTHTLTLPS</sequence>
<dbReference type="STRING" id="1249483.LEP1GSC202_2853"/>
<name>A0A5E8H829_9LEPT</name>
<organism evidence="1 2">
    <name type="scientific">Leptospira yanagawae serovar Saopaulo str. Sao Paulo = ATCC 700523</name>
    <dbReference type="NCBI Taxonomy" id="1249483"/>
    <lineage>
        <taxon>Bacteria</taxon>
        <taxon>Pseudomonadati</taxon>
        <taxon>Spirochaetota</taxon>
        <taxon>Spirochaetia</taxon>
        <taxon>Leptospirales</taxon>
        <taxon>Leptospiraceae</taxon>
        <taxon>Leptospira</taxon>
    </lineage>
</organism>
<accession>A0A5E8H829</accession>
<dbReference type="AlphaFoldDB" id="A0A5E8H829"/>
<proteinExistence type="predicted"/>
<protein>
    <submittedName>
        <fullName evidence="1">Uncharacterized protein</fullName>
    </submittedName>
</protein>
<reference evidence="1 2" key="1">
    <citation type="submission" date="2013-04" db="EMBL/GenBank/DDBJ databases">
        <authorList>
            <person name="Harkins D.M."/>
            <person name="Durkin A.S."/>
            <person name="Brinkac L.M."/>
            <person name="Haft D.H."/>
            <person name="Selengut J.D."/>
            <person name="Sanka R."/>
            <person name="DePew J."/>
            <person name="Purushe J."/>
            <person name="Hartskeerl R.A."/>
            <person name="Ahmed A."/>
            <person name="van der Linden H."/>
            <person name="Goris M.G.A."/>
            <person name="Vinetz J.M."/>
            <person name="Sutton G.G."/>
            <person name="Nierman W.C."/>
            <person name="Fouts D.E."/>
        </authorList>
    </citation>
    <scope>NUCLEOTIDE SEQUENCE [LARGE SCALE GENOMIC DNA]</scope>
    <source>
        <strain evidence="1 2">Sao Paulo</strain>
    </source>
</reference>
<dbReference type="EMBL" id="AOGX02000035">
    <property type="protein sequence ID" value="EOQ87475.1"/>
    <property type="molecule type" value="Genomic_DNA"/>
</dbReference>
<evidence type="ECO:0000313" key="2">
    <source>
        <dbReference type="Proteomes" id="UP000013996"/>
    </source>
</evidence>
<gene>
    <name evidence="1" type="ORF">LEP1GSC202_2853</name>
</gene>
<evidence type="ECO:0000313" key="1">
    <source>
        <dbReference type="EMBL" id="EOQ87475.1"/>
    </source>
</evidence>
<comment type="caution">
    <text evidence="1">The sequence shown here is derived from an EMBL/GenBank/DDBJ whole genome shotgun (WGS) entry which is preliminary data.</text>
</comment>
<dbReference type="Proteomes" id="UP000013996">
    <property type="component" value="Unassembled WGS sequence"/>
</dbReference>